<dbReference type="HAMAP" id="MF_00252">
    <property type="entry name" value="Lys_tRNA_synth_class2"/>
    <property type="match status" value="1"/>
</dbReference>
<protein>
    <recommendedName>
        <fullName evidence="10">Lysine--tRNA ligase</fullName>
        <ecNumber evidence="10">6.1.1.6</ecNumber>
    </recommendedName>
    <alternativeName>
        <fullName evidence="10">Lysyl-tRNA synthetase</fullName>
        <shortName evidence="10">LysRS</shortName>
    </alternativeName>
</protein>
<dbReference type="GO" id="GO:0000287">
    <property type="term" value="F:magnesium ion binding"/>
    <property type="evidence" value="ECO:0007669"/>
    <property type="project" value="UniProtKB-UniRule"/>
</dbReference>
<keyword evidence="2 10" id="KW-0963">Cytoplasm</keyword>
<dbReference type="InterPro" id="IPR004365">
    <property type="entry name" value="NA-bd_OB_tRNA"/>
</dbReference>
<gene>
    <name evidence="10 14" type="primary">lysS</name>
    <name evidence="14" type="ORF">D9V79_01320</name>
</gene>
<dbReference type="InterPro" id="IPR004364">
    <property type="entry name" value="Aa-tRNA-synt_II"/>
</dbReference>
<dbReference type="CDD" id="cd00775">
    <property type="entry name" value="LysRS_core"/>
    <property type="match status" value="1"/>
</dbReference>
<dbReference type="AlphaFoldDB" id="A0A4D6YLB1"/>
<keyword evidence="8 10" id="KW-0030">Aminoacyl-tRNA synthetase</keyword>
<comment type="catalytic activity">
    <reaction evidence="9 10 11">
        <text>tRNA(Lys) + L-lysine + ATP = L-lysyl-tRNA(Lys) + AMP + diphosphate</text>
        <dbReference type="Rhea" id="RHEA:20792"/>
        <dbReference type="Rhea" id="RHEA-COMP:9696"/>
        <dbReference type="Rhea" id="RHEA-COMP:9697"/>
        <dbReference type="ChEBI" id="CHEBI:30616"/>
        <dbReference type="ChEBI" id="CHEBI:32551"/>
        <dbReference type="ChEBI" id="CHEBI:33019"/>
        <dbReference type="ChEBI" id="CHEBI:78442"/>
        <dbReference type="ChEBI" id="CHEBI:78529"/>
        <dbReference type="ChEBI" id="CHEBI:456215"/>
        <dbReference type="EC" id="6.1.1.6"/>
    </reaction>
</comment>
<dbReference type="InterPro" id="IPR002313">
    <property type="entry name" value="Lys-tRNA-ligase_II"/>
</dbReference>
<dbReference type="GO" id="GO:0005829">
    <property type="term" value="C:cytosol"/>
    <property type="evidence" value="ECO:0007669"/>
    <property type="project" value="TreeGrafter"/>
</dbReference>
<dbReference type="PANTHER" id="PTHR42918">
    <property type="entry name" value="LYSYL-TRNA SYNTHETASE"/>
    <property type="match status" value="1"/>
</dbReference>
<evidence type="ECO:0000256" key="9">
    <source>
        <dbReference type="ARBA" id="ARBA00048573"/>
    </source>
</evidence>
<keyword evidence="3 10" id="KW-0436">Ligase</keyword>
<evidence type="ECO:0000256" key="8">
    <source>
        <dbReference type="ARBA" id="ARBA00023146"/>
    </source>
</evidence>
<dbReference type="PROSITE" id="PS50862">
    <property type="entry name" value="AA_TRNA_LIGASE_II"/>
    <property type="match status" value="1"/>
</dbReference>
<organism evidence="14 15">
    <name type="scientific">Buchnera aphidicola</name>
    <name type="common">Stegophylla sp.</name>
    <dbReference type="NCBI Taxonomy" id="2315800"/>
    <lineage>
        <taxon>Bacteria</taxon>
        <taxon>Pseudomonadati</taxon>
        <taxon>Pseudomonadota</taxon>
        <taxon>Gammaproteobacteria</taxon>
        <taxon>Enterobacterales</taxon>
        <taxon>Erwiniaceae</taxon>
        <taxon>Buchnera</taxon>
    </lineage>
</organism>
<feature type="binding site" evidence="10">
    <location>
        <position position="422"/>
    </location>
    <ligand>
        <name>Mg(2+)</name>
        <dbReference type="ChEBI" id="CHEBI:18420"/>
        <label>1</label>
    </ligand>
</feature>
<evidence type="ECO:0000256" key="11">
    <source>
        <dbReference type="RuleBase" id="RU000336"/>
    </source>
</evidence>
<dbReference type="InterPro" id="IPR044136">
    <property type="entry name" value="Lys-tRNA-ligase_II_N"/>
</dbReference>
<dbReference type="NCBIfam" id="TIGR00499">
    <property type="entry name" value="lysS_bact"/>
    <property type="match status" value="1"/>
</dbReference>
<dbReference type="NCBIfam" id="NF001756">
    <property type="entry name" value="PRK00484.1"/>
    <property type="match status" value="1"/>
</dbReference>
<name>A0A4D6YLB1_9GAMM</name>
<evidence type="ECO:0000256" key="2">
    <source>
        <dbReference type="ARBA" id="ARBA00022490"/>
    </source>
</evidence>
<keyword evidence="5 10" id="KW-0547">Nucleotide-binding</keyword>
<dbReference type="GO" id="GO:0006430">
    <property type="term" value="P:lysyl-tRNA aminoacylation"/>
    <property type="evidence" value="ECO:0007669"/>
    <property type="project" value="UniProtKB-UniRule"/>
</dbReference>
<dbReference type="PRINTS" id="PR00982">
    <property type="entry name" value="TRNASYNTHLYS"/>
</dbReference>
<comment type="subunit">
    <text evidence="10">Homodimer.</text>
</comment>
<dbReference type="SUPFAM" id="SSF55681">
    <property type="entry name" value="Class II aaRS and biotin synthetases"/>
    <property type="match status" value="1"/>
</dbReference>
<evidence type="ECO:0000256" key="3">
    <source>
        <dbReference type="ARBA" id="ARBA00022598"/>
    </source>
</evidence>
<evidence type="ECO:0000256" key="5">
    <source>
        <dbReference type="ARBA" id="ARBA00022741"/>
    </source>
</evidence>
<feature type="binding site" evidence="10">
    <location>
        <position position="415"/>
    </location>
    <ligand>
        <name>Mg(2+)</name>
        <dbReference type="ChEBI" id="CHEBI:18420"/>
        <label>1</label>
    </ligand>
</feature>
<keyword evidence="15" id="KW-1185">Reference proteome</keyword>
<dbReference type="InterPro" id="IPR006195">
    <property type="entry name" value="aa-tRNA-synth_II"/>
</dbReference>
<keyword evidence="10 11" id="KW-0460">Magnesium</keyword>
<feature type="coiled-coil region" evidence="12">
    <location>
        <begin position="2"/>
        <end position="29"/>
    </location>
</feature>
<evidence type="ECO:0000256" key="6">
    <source>
        <dbReference type="ARBA" id="ARBA00022840"/>
    </source>
</evidence>
<keyword evidence="4 10" id="KW-0479">Metal-binding</keyword>
<dbReference type="GO" id="GO:0000049">
    <property type="term" value="F:tRNA binding"/>
    <property type="evidence" value="ECO:0007669"/>
    <property type="project" value="TreeGrafter"/>
</dbReference>
<keyword evidence="6 10" id="KW-0067">ATP-binding</keyword>
<evidence type="ECO:0000259" key="13">
    <source>
        <dbReference type="PROSITE" id="PS50862"/>
    </source>
</evidence>
<feature type="domain" description="Aminoacyl-transfer RNA synthetases class-II family profile" evidence="13">
    <location>
        <begin position="184"/>
        <end position="499"/>
    </location>
</feature>
<comment type="subcellular location">
    <subcellularLocation>
        <location evidence="10">Cytoplasm</location>
    </subcellularLocation>
</comment>
<dbReference type="InterPro" id="IPR012340">
    <property type="entry name" value="NA-bd_OB-fold"/>
</dbReference>
<evidence type="ECO:0000256" key="10">
    <source>
        <dbReference type="HAMAP-Rule" id="MF_00252"/>
    </source>
</evidence>
<dbReference type="EMBL" id="CP032998">
    <property type="protein sequence ID" value="QCI26428.1"/>
    <property type="molecule type" value="Genomic_DNA"/>
</dbReference>
<evidence type="ECO:0000313" key="14">
    <source>
        <dbReference type="EMBL" id="QCI26428.1"/>
    </source>
</evidence>
<dbReference type="Pfam" id="PF01336">
    <property type="entry name" value="tRNA_anti-codon"/>
    <property type="match status" value="1"/>
</dbReference>
<dbReference type="Pfam" id="PF00152">
    <property type="entry name" value="tRNA-synt_2"/>
    <property type="match status" value="1"/>
</dbReference>
<sequence>MLNKKKKNNKNFINQNNEYETRKKKLQNIRQIGFDFPNHFKPNISIPKIYKKYIVKNHQELKKIHKTVKITGRMIQQRIMGKASFIIIKNMQDKIQIYVTETKISSEIYQKQFKTWDLGDILGIEGTIFKTKTQELSIYCTKIYLLCKSLRPLPNKFHGLLNQETKYRQRYLDLITNPQSMENFKTRSKTLTIIRNFMHNNNFIEVETPILQNIPGGATAKPFKTYHNTLHKKMYLRISPELYLKKLIIGGFNRIYEISRNFRNEGISSKHNPEFTMMELYMTYSNYQDLMNFIEKLMQIIIKKIIGSYKIKYNTNVLNLSPPYQRFTMKESILHYYPNIHKSDLKNLEITKKIANTLDINVKNHWNIGKIISEIFETTIEKKLIQPTFITEYPIEISPLSRRNNIKKHIADRFEFFIGGIEIGNGFSELNDSEDQKKRFLQQDNNKNQLTNQKISYNKEYITAMEYGLPPTAGLGIGIDRLIMIITNQKNIRDIILFPTLRNSKKNKI</sequence>
<evidence type="ECO:0000256" key="12">
    <source>
        <dbReference type="SAM" id="Coils"/>
    </source>
</evidence>
<keyword evidence="12" id="KW-0175">Coiled coil</keyword>
<dbReference type="FunFam" id="2.40.50.140:FF:000024">
    <property type="entry name" value="Lysine--tRNA ligase"/>
    <property type="match status" value="1"/>
</dbReference>
<reference evidence="14 15" key="1">
    <citation type="submission" date="2018-10" db="EMBL/GenBank/DDBJ databases">
        <title>Comparative functional genomics of the obligate endosymbiont Buchnera aphidicola.</title>
        <authorList>
            <person name="Chong R.A."/>
        </authorList>
    </citation>
    <scope>NUCLEOTIDE SEQUENCE [LARGE SCALE GENOMIC DNA]</scope>
    <source>
        <strain evidence="14 15">Ssp</strain>
    </source>
</reference>
<comment type="cofactor">
    <cofactor evidence="10 11">
        <name>Mg(2+)</name>
        <dbReference type="ChEBI" id="CHEBI:18420"/>
    </cofactor>
    <text evidence="10 11">Binds 3 Mg(2+) ions per subunit.</text>
</comment>
<feature type="binding site" evidence="10">
    <location>
        <position position="422"/>
    </location>
    <ligand>
        <name>Mg(2+)</name>
        <dbReference type="ChEBI" id="CHEBI:18420"/>
        <label>2</label>
    </ligand>
</feature>
<dbReference type="CDD" id="cd04322">
    <property type="entry name" value="LysRS_N"/>
    <property type="match status" value="1"/>
</dbReference>
<evidence type="ECO:0000256" key="4">
    <source>
        <dbReference type="ARBA" id="ARBA00022723"/>
    </source>
</evidence>
<keyword evidence="7 10" id="KW-0648">Protein biosynthesis</keyword>
<evidence type="ECO:0000256" key="1">
    <source>
        <dbReference type="ARBA" id="ARBA00008226"/>
    </source>
</evidence>
<dbReference type="GO" id="GO:0005524">
    <property type="term" value="F:ATP binding"/>
    <property type="evidence" value="ECO:0007669"/>
    <property type="project" value="UniProtKB-UniRule"/>
</dbReference>
<dbReference type="GO" id="GO:0004824">
    <property type="term" value="F:lysine-tRNA ligase activity"/>
    <property type="evidence" value="ECO:0007669"/>
    <property type="project" value="UniProtKB-UniRule"/>
</dbReference>
<dbReference type="RefSeq" id="WP_158351927.1">
    <property type="nucleotide sequence ID" value="NZ_CP032998.1"/>
</dbReference>
<dbReference type="InterPro" id="IPR045864">
    <property type="entry name" value="aa-tRNA-synth_II/BPL/LPL"/>
</dbReference>
<dbReference type="PANTHER" id="PTHR42918:SF15">
    <property type="entry name" value="LYSINE--TRNA LIGASE, CHLOROPLASTIC_MITOCHONDRIAL"/>
    <property type="match status" value="1"/>
</dbReference>
<proteinExistence type="inferred from homology"/>
<dbReference type="EC" id="6.1.1.6" evidence="10"/>
<evidence type="ECO:0000313" key="15">
    <source>
        <dbReference type="Proteomes" id="UP000298636"/>
    </source>
</evidence>
<comment type="similarity">
    <text evidence="1 10">Belongs to the class-II aminoacyl-tRNA synthetase family.</text>
</comment>
<dbReference type="Proteomes" id="UP000298636">
    <property type="component" value="Chromosome"/>
</dbReference>
<dbReference type="OrthoDB" id="9762036at2"/>
<dbReference type="Gene3D" id="2.40.50.140">
    <property type="entry name" value="Nucleic acid-binding proteins"/>
    <property type="match status" value="1"/>
</dbReference>
<evidence type="ECO:0000256" key="7">
    <source>
        <dbReference type="ARBA" id="ARBA00022917"/>
    </source>
</evidence>
<accession>A0A4D6YLB1</accession>
<dbReference type="Gene3D" id="3.30.930.10">
    <property type="entry name" value="Bira Bifunctional Protein, Domain 2"/>
    <property type="match status" value="1"/>
</dbReference>
<dbReference type="InterPro" id="IPR018149">
    <property type="entry name" value="Lys-tRNA-synth_II_C"/>
</dbReference>
<dbReference type="SUPFAM" id="SSF50249">
    <property type="entry name" value="Nucleic acid-binding proteins"/>
    <property type="match status" value="1"/>
</dbReference>